<accession>A0ABS2BYC0</accession>
<reference evidence="2 3" key="1">
    <citation type="submission" date="2020-08" db="EMBL/GenBank/DDBJ databases">
        <title>Description of novel Pseudomonas species.</title>
        <authorList>
            <person name="Duman M."/>
            <person name="Mulet M."/>
            <person name="Altun S."/>
            <person name="Saticioglu I.B."/>
            <person name="Lalucat J."/>
            <person name="Garcia-Valdes E."/>
        </authorList>
    </citation>
    <scope>NUCLEOTIDE SEQUENCE [LARGE SCALE GENOMIC DNA]</scope>
    <source>
        <strain evidence="2 3">P66</strain>
    </source>
</reference>
<keyword evidence="3" id="KW-1185">Reference proteome</keyword>
<proteinExistence type="predicted"/>
<sequence length="164" mass="17773">MKVLAISAALALWTTAVNADDLYKVDAQLTVSGNKVGAFTTELPAGAFSKFENTQHRPYTASLAVKDNKVTEKVEKDLATGFTLTSTAITTTDGKVLFTYAMDYSRLIKMTRKPVAGTNEFIDLPETWEIGHSGSVLFTDGVPVTQSGGNSTDQWELKMTVTKI</sequence>
<keyword evidence="1" id="KW-0732">Signal</keyword>
<protein>
    <submittedName>
        <fullName evidence="2">Uncharacterized protein</fullName>
    </submittedName>
</protein>
<gene>
    <name evidence="2" type="ORF">H8F21_13735</name>
</gene>
<dbReference type="EMBL" id="JACOPV010000008">
    <property type="protein sequence ID" value="MBM5458626.1"/>
    <property type="molecule type" value="Genomic_DNA"/>
</dbReference>
<feature type="chain" id="PRO_5045912918" evidence="1">
    <location>
        <begin position="20"/>
        <end position="164"/>
    </location>
</feature>
<evidence type="ECO:0000313" key="3">
    <source>
        <dbReference type="Proteomes" id="UP000745663"/>
    </source>
</evidence>
<organism evidence="2 3">
    <name type="scientific">Pseudomonas arcuscaelestis</name>
    <dbReference type="NCBI Taxonomy" id="2710591"/>
    <lineage>
        <taxon>Bacteria</taxon>
        <taxon>Pseudomonadati</taxon>
        <taxon>Pseudomonadota</taxon>
        <taxon>Gammaproteobacteria</taxon>
        <taxon>Pseudomonadales</taxon>
        <taxon>Pseudomonadaceae</taxon>
        <taxon>Pseudomonas</taxon>
    </lineage>
</organism>
<evidence type="ECO:0000256" key="1">
    <source>
        <dbReference type="SAM" id="SignalP"/>
    </source>
</evidence>
<feature type="signal peptide" evidence="1">
    <location>
        <begin position="1"/>
        <end position="19"/>
    </location>
</feature>
<evidence type="ECO:0000313" key="2">
    <source>
        <dbReference type="EMBL" id="MBM5458626.1"/>
    </source>
</evidence>
<comment type="caution">
    <text evidence="2">The sequence shown here is derived from an EMBL/GenBank/DDBJ whole genome shotgun (WGS) entry which is preliminary data.</text>
</comment>
<name>A0ABS2BYC0_9PSED</name>
<dbReference type="RefSeq" id="WP_203584566.1">
    <property type="nucleotide sequence ID" value="NZ_JACOPV010000008.1"/>
</dbReference>
<dbReference type="Proteomes" id="UP000745663">
    <property type="component" value="Unassembled WGS sequence"/>
</dbReference>